<protein>
    <submittedName>
        <fullName evidence="1">Uncharacterized protein</fullName>
    </submittedName>
</protein>
<accession>A0ACB0IY07</accession>
<gene>
    <name evidence="1" type="ORF">MILVUS5_LOCUS7194</name>
</gene>
<dbReference type="EMBL" id="CASHSV030000013">
    <property type="protein sequence ID" value="CAJ2636733.1"/>
    <property type="molecule type" value="Genomic_DNA"/>
</dbReference>
<evidence type="ECO:0000313" key="1">
    <source>
        <dbReference type="EMBL" id="CAJ2636733.1"/>
    </source>
</evidence>
<keyword evidence="2" id="KW-1185">Reference proteome</keyword>
<reference evidence="1" key="1">
    <citation type="submission" date="2023-10" db="EMBL/GenBank/DDBJ databases">
        <authorList>
            <person name="Rodriguez Cubillos JULIANA M."/>
            <person name="De Vega J."/>
        </authorList>
    </citation>
    <scope>NUCLEOTIDE SEQUENCE</scope>
</reference>
<comment type="caution">
    <text evidence="1">The sequence shown here is derived from an EMBL/GenBank/DDBJ whole genome shotgun (WGS) entry which is preliminary data.</text>
</comment>
<dbReference type="Proteomes" id="UP001177021">
    <property type="component" value="Unassembled WGS sequence"/>
</dbReference>
<proteinExistence type="predicted"/>
<sequence length="108" mass="12972">MFHYSSCPRDRYSPANMNEYGREWDYRMGESRRLRQSISYRLLKKPTKRSLQVPRDTDELLEMAINIVRHENNQMQIRINRYEASSMLNSHGTPLRQYITDGDLTNEE</sequence>
<name>A0ACB0IY07_TRIPR</name>
<organism evidence="1 2">
    <name type="scientific">Trifolium pratense</name>
    <name type="common">Red clover</name>
    <dbReference type="NCBI Taxonomy" id="57577"/>
    <lineage>
        <taxon>Eukaryota</taxon>
        <taxon>Viridiplantae</taxon>
        <taxon>Streptophyta</taxon>
        <taxon>Embryophyta</taxon>
        <taxon>Tracheophyta</taxon>
        <taxon>Spermatophyta</taxon>
        <taxon>Magnoliopsida</taxon>
        <taxon>eudicotyledons</taxon>
        <taxon>Gunneridae</taxon>
        <taxon>Pentapetalae</taxon>
        <taxon>rosids</taxon>
        <taxon>fabids</taxon>
        <taxon>Fabales</taxon>
        <taxon>Fabaceae</taxon>
        <taxon>Papilionoideae</taxon>
        <taxon>50 kb inversion clade</taxon>
        <taxon>NPAAA clade</taxon>
        <taxon>Hologalegina</taxon>
        <taxon>IRL clade</taxon>
        <taxon>Trifolieae</taxon>
        <taxon>Trifolium</taxon>
    </lineage>
</organism>
<evidence type="ECO:0000313" key="2">
    <source>
        <dbReference type="Proteomes" id="UP001177021"/>
    </source>
</evidence>